<proteinExistence type="predicted"/>
<keyword evidence="11" id="KW-1185">Reference proteome</keyword>
<protein>
    <submittedName>
        <fullName evidence="10">Glycosyltransferase family 39 protein</fullName>
    </submittedName>
</protein>
<dbReference type="AlphaFoldDB" id="A0A7G9QA26"/>
<evidence type="ECO:0000256" key="1">
    <source>
        <dbReference type="ARBA" id="ARBA00004651"/>
    </source>
</evidence>
<keyword evidence="5 8" id="KW-0812">Transmembrane</keyword>
<feature type="transmembrane region" description="Helical" evidence="8">
    <location>
        <begin position="100"/>
        <end position="122"/>
    </location>
</feature>
<gene>
    <name evidence="10" type="ORF">H9L23_13665</name>
</gene>
<dbReference type="InterPro" id="IPR038731">
    <property type="entry name" value="RgtA/B/C-like"/>
</dbReference>
<feature type="transmembrane region" description="Helical" evidence="8">
    <location>
        <begin position="157"/>
        <end position="184"/>
    </location>
</feature>
<comment type="subcellular location">
    <subcellularLocation>
        <location evidence="1">Cell membrane</location>
        <topology evidence="1">Multi-pass membrane protein</topology>
    </subcellularLocation>
</comment>
<keyword evidence="3" id="KW-0328">Glycosyltransferase</keyword>
<dbReference type="PANTHER" id="PTHR33908:SF11">
    <property type="entry name" value="MEMBRANE PROTEIN"/>
    <property type="match status" value="1"/>
</dbReference>
<reference evidence="10 11" key="1">
    <citation type="submission" date="2020-08" db="EMBL/GenBank/DDBJ databases">
        <title>Genome sequence of Pedobacter roseus KACC 11594T.</title>
        <authorList>
            <person name="Hyun D.-W."/>
            <person name="Bae J.-W."/>
        </authorList>
    </citation>
    <scope>NUCLEOTIDE SEQUENCE [LARGE SCALE GENOMIC DNA]</scope>
    <source>
        <strain evidence="10 11">KACC 11594</strain>
    </source>
</reference>
<dbReference type="Proteomes" id="UP000515806">
    <property type="component" value="Chromosome"/>
</dbReference>
<dbReference type="InterPro" id="IPR050297">
    <property type="entry name" value="LipidA_mod_glycosyltrf_83"/>
</dbReference>
<evidence type="ECO:0000256" key="7">
    <source>
        <dbReference type="ARBA" id="ARBA00023136"/>
    </source>
</evidence>
<sequence length="509" mass="58329">MKTIPTKLWLFIIAVSLLKVIIASSIALGNDEVYYWTYALNLEWNYFDHPPFVGWLIRITTVNLQIHHQLAVRFGAIASSAIGTLIVFKTGKLLLNNRVGWYAVLLYTSSFYCCIIAGTFILPDSPQMVFWLWSIYLLIKITRSINKSLPTLNLWCWFGFATGLCIMCKVHGLFIWFAVLLLALLTNRNFFLQKGLYIAMFISLIMVSPVIIWNLQHHFITYTYHSDRVNFFHSGINLLAFAREIAGEIFYNNPVVFFMAWAGLFGLFRQKNQRIKSEINVLLFCALPLIGTLIFLSVFRDTLPHWSGPAYTCLIFLSAVKLESFPAPKAKFIIIASLGFFLIVIATALPLINFYKGTFSPNKDTMHFGKGDPTLDLYGWKETGKIVDSVYRSEQLSGNTGHTMIITKWFPAAHLDFYVGTQTGLNTYGIGEIYDLHQYYWSNRFKQKLATGENAYYIVPSNLYDEKDLDFAKKHFKNCSAPLILPILRNGSLCKNILIFKLKGYKKQY</sequence>
<accession>A0A7G9QA26</accession>
<evidence type="ECO:0000256" key="3">
    <source>
        <dbReference type="ARBA" id="ARBA00022676"/>
    </source>
</evidence>
<dbReference type="KEGG" id="proe:H9L23_13665"/>
<keyword evidence="2" id="KW-1003">Cell membrane</keyword>
<evidence type="ECO:0000256" key="5">
    <source>
        <dbReference type="ARBA" id="ARBA00022692"/>
    </source>
</evidence>
<feature type="transmembrane region" description="Helical" evidence="8">
    <location>
        <begin position="280"/>
        <end position="299"/>
    </location>
</feature>
<dbReference type="EMBL" id="CP060723">
    <property type="protein sequence ID" value="QNN40201.1"/>
    <property type="molecule type" value="Genomic_DNA"/>
</dbReference>
<feature type="transmembrane region" description="Helical" evidence="8">
    <location>
        <begin position="249"/>
        <end position="268"/>
    </location>
</feature>
<keyword evidence="7 8" id="KW-0472">Membrane</keyword>
<dbReference type="GO" id="GO:0016763">
    <property type="term" value="F:pentosyltransferase activity"/>
    <property type="evidence" value="ECO:0007669"/>
    <property type="project" value="TreeGrafter"/>
</dbReference>
<feature type="transmembrane region" description="Helical" evidence="8">
    <location>
        <begin position="332"/>
        <end position="355"/>
    </location>
</feature>
<evidence type="ECO:0000256" key="6">
    <source>
        <dbReference type="ARBA" id="ARBA00022989"/>
    </source>
</evidence>
<feature type="domain" description="Glycosyltransferase RgtA/B/C/D-like" evidence="9">
    <location>
        <begin position="48"/>
        <end position="213"/>
    </location>
</feature>
<keyword evidence="4 10" id="KW-0808">Transferase</keyword>
<feature type="transmembrane region" description="Helical" evidence="8">
    <location>
        <begin position="196"/>
        <end position="215"/>
    </location>
</feature>
<dbReference type="GO" id="GO:0009103">
    <property type="term" value="P:lipopolysaccharide biosynthetic process"/>
    <property type="evidence" value="ECO:0007669"/>
    <property type="project" value="UniProtKB-ARBA"/>
</dbReference>
<evidence type="ECO:0000259" key="9">
    <source>
        <dbReference type="Pfam" id="PF13231"/>
    </source>
</evidence>
<evidence type="ECO:0000256" key="2">
    <source>
        <dbReference type="ARBA" id="ARBA00022475"/>
    </source>
</evidence>
<keyword evidence="6 8" id="KW-1133">Transmembrane helix</keyword>
<organism evidence="10 11">
    <name type="scientific">Pedobacter roseus</name>
    <dbReference type="NCBI Taxonomy" id="336820"/>
    <lineage>
        <taxon>Bacteria</taxon>
        <taxon>Pseudomonadati</taxon>
        <taxon>Bacteroidota</taxon>
        <taxon>Sphingobacteriia</taxon>
        <taxon>Sphingobacteriales</taxon>
        <taxon>Sphingobacteriaceae</taxon>
        <taxon>Pedobacter</taxon>
    </lineage>
</organism>
<dbReference type="Pfam" id="PF13231">
    <property type="entry name" value="PMT_2"/>
    <property type="match status" value="1"/>
</dbReference>
<dbReference type="RefSeq" id="WP_187590940.1">
    <property type="nucleotide sequence ID" value="NZ_CP060723.1"/>
</dbReference>
<feature type="transmembrane region" description="Helical" evidence="8">
    <location>
        <begin position="70"/>
        <end position="88"/>
    </location>
</feature>
<dbReference type="PANTHER" id="PTHR33908">
    <property type="entry name" value="MANNOSYLTRANSFERASE YKCB-RELATED"/>
    <property type="match status" value="1"/>
</dbReference>
<dbReference type="GO" id="GO:0005886">
    <property type="term" value="C:plasma membrane"/>
    <property type="evidence" value="ECO:0007669"/>
    <property type="project" value="UniProtKB-SubCell"/>
</dbReference>
<evidence type="ECO:0000313" key="11">
    <source>
        <dbReference type="Proteomes" id="UP000515806"/>
    </source>
</evidence>
<evidence type="ECO:0000256" key="4">
    <source>
        <dbReference type="ARBA" id="ARBA00022679"/>
    </source>
</evidence>
<name>A0A7G9QA26_9SPHI</name>
<evidence type="ECO:0000256" key="8">
    <source>
        <dbReference type="SAM" id="Phobius"/>
    </source>
</evidence>
<evidence type="ECO:0000313" key="10">
    <source>
        <dbReference type="EMBL" id="QNN40201.1"/>
    </source>
</evidence>